<dbReference type="PANTHER" id="PTHR43180:SF66">
    <property type="entry name" value="SHORT-CHAIN DEHYDROGENASE_REDUCTASE FAMILY PROTEIN"/>
    <property type="match status" value="1"/>
</dbReference>
<feature type="domain" description="Ketoreductase" evidence="3">
    <location>
        <begin position="7"/>
        <end position="190"/>
    </location>
</feature>
<dbReference type="GO" id="GO:0016491">
    <property type="term" value="F:oxidoreductase activity"/>
    <property type="evidence" value="ECO:0007669"/>
    <property type="project" value="UniProtKB-KW"/>
</dbReference>
<evidence type="ECO:0000256" key="2">
    <source>
        <dbReference type="ARBA" id="ARBA00023002"/>
    </source>
</evidence>
<keyword evidence="2" id="KW-0560">Oxidoreductase</keyword>
<dbReference type="InterPro" id="IPR020904">
    <property type="entry name" value="Sc_DH/Rdtase_CS"/>
</dbReference>
<name>A0A1I6M4B5_9SPHN</name>
<dbReference type="PANTHER" id="PTHR43180">
    <property type="entry name" value="3-OXOACYL-(ACYL-CARRIER-PROTEIN) REDUCTASE (AFU_ORTHOLOGUE AFUA_6G11210)"/>
    <property type="match status" value="1"/>
</dbReference>
<dbReference type="STRING" id="1166337.SAMN05192580_3433"/>
<evidence type="ECO:0000313" key="4">
    <source>
        <dbReference type="EMBL" id="SFS10555.1"/>
    </source>
</evidence>
<protein>
    <submittedName>
        <fullName evidence="4">3(Or 17)beta-hydroxysteroid dehydrogenase</fullName>
    </submittedName>
</protein>
<dbReference type="PROSITE" id="PS00061">
    <property type="entry name" value="ADH_SHORT"/>
    <property type="match status" value="1"/>
</dbReference>
<evidence type="ECO:0000313" key="5">
    <source>
        <dbReference type="Proteomes" id="UP000198824"/>
    </source>
</evidence>
<keyword evidence="5" id="KW-1185">Reference proteome</keyword>
<evidence type="ECO:0000259" key="3">
    <source>
        <dbReference type="SMART" id="SM00822"/>
    </source>
</evidence>
<evidence type="ECO:0000256" key="1">
    <source>
        <dbReference type="ARBA" id="ARBA00006484"/>
    </source>
</evidence>
<dbReference type="Gene3D" id="3.40.50.720">
    <property type="entry name" value="NAD(P)-binding Rossmann-like Domain"/>
    <property type="match status" value="1"/>
</dbReference>
<dbReference type="PRINTS" id="PR00081">
    <property type="entry name" value="GDHRDH"/>
</dbReference>
<dbReference type="InterPro" id="IPR036291">
    <property type="entry name" value="NAD(P)-bd_dom_sf"/>
</dbReference>
<dbReference type="EMBL" id="FOZG01000003">
    <property type="protein sequence ID" value="SFS10555.1"/>
    <property type="molecule type" value="Genomic_DNA"/>
</dbReference>
<accession>A0A1I6M4B5</accession>
<reference evidence="4 5" key="1">
    <citation type="submission" date="2016-10" db="EMBL/GenBank/DDBJ databases">
        <authorList>
            <person name="de Groot N.N."/>
        </authorList>
    </citation>
    <scope>NUCLEOTIDE SEQUENCE [LARGE SCALE GENOMIC DNA]</scope>
    <source>
        <strain evidence="4 5">S5-249</strain>
    </source>
</reference>
<dbReference type="AlphaFoldDB" id="A0A1I6M4B5"/>
<comment type="similarity">
    <text evidence="1">Belongs to the short-chain dehydrogenases/reductases (SDR) family.</text>
</comment>
<proteinExistence type="inferred from homology"/>
<dbReference type="Proteomes" id="UP000198824">
    <property type="component" value="Unassembled WGS sequence"/>
</dbReference>
<dbReference type="OrthoDB" id="5457012at2"/>
<organism evidence="4 5">
    <name type="scientific">Sphingomonas jatrophae</name>
    <dbReference type="NCBI Taxonomy" id="1166337"/>
    <lineage>
        <taxon>Bacteria</taxon>
        <taxon>Pseudomonadati</taxon>
        <taxon>Pseudomonadota</taxon>
        <taxon>Alphaproteobacteria</taxon>
        <taxon>Sphingomonadales</taxon>
        <taxon>Sphingomonadaceae</taxon>
        <taxon>Sphingomonas</taxon>
    </lineage>
</organism>
<dbReference type="FunFam" id="3.40.50.720:FF:000084">
    <property type="entry name" value="Short-chain dehydrogenase reductase"/>
    <property type="match status" value="1"/>
</dbReference>
<dbReference type="SUPFAM" id="SSF51735">
    <property type="entry name" value="NAD(P)-binding Rossmann-fold domains"/>
    <property type="match status" value="1"/>
</dbReference>
<dbReference type="InterPro" id="IPR057326">
    <property type="entry name" value="KR_dom"/>
</dbReference>
<dbReference type="Pfam" id="PF13561">
    <property type="entry name" value="adh_short_C2"/>
    <property type="match status" value="1"/>
</dbReference>
<dbReference type="InterPro" id="IPR002347">
    <property type="entry name" value="SDR_fam"/>
</dbReference>
<dbReference type="SMART" id="SM00822">
    <property type="entry name" value="PKS_KR"/>
    <property type="match status" value="1"/>
</dbReference>
<dbReference type="RefSeq" id="WP_093316341.1">
    <property type="nucleotide sequence ID" value="NZ_FOZG01000003.1"/>
</dbReference>
<sequence>MGRLAGKVALITGAARGLGEADARTFAREGARVVLTDVDEEAGQAVAADIGGSAWFRHHDVRDEQQWIALMAEIKEREGRLDILVNNAGVVMPSTPETIEADALRFILDVSINGTIWGCKHAIPLMREGGSGSIINLSSITAVQGHARSAAYTAAKGAVDAYSRAVAVYCAQLGLPIRCNSLLPDRIDTPMVRGMAAAVQSFDPALADNAGSKPENVYGEVSDVANLALFLASDESKFINGQSFVIDNTASITKGAVPARIVG</sequence>
<dbReference type="PRINTS" id="PR00080">
    <property type="entry name" value="SDRFAMILY"/>
</dbReference>
<gene>
    <name evidence="4" type="ORF">SAMN05192580_3433</name>
</gene>